<dbReference type="EMBL" id="BK059122">
    <property type="protein sequence ID" value="DAE32417.1"/>
    <property type="molecule type" value="Genomic_DNA"/>
</dbReference>
<reference evidence="1" key="1">
    <citation type="journal article" date="2021" name="Proc. Natl. Acad. Sci. U.S.A.">
        <title>A Catalog of Tens of Thousands of Viruses from Human Metagenomes Reveals Hidden Associations with Chronic Diseases.</title>
        <authorList>
            <person name="Tisza M.J."/>
            <person name="Buck C.B."/>
        </authorList>
    </citation>
    <scope>NUCLEOTIDE SEQUENCE</scope>
    <source>
        <strain evidence="1">CtQiC1</strain>
    </source>
</reference>
<sequence>MRTTRKRIGRGSAHAMCLEGWQVKRDDFSSTPFI</sequence>
<proteinExistence type="predicted"/>
<organism evidence="1">
    <name type="scientific">virus sp. ctQiC1</name>
    <dbReference type="NCBI Taxonomy" id="2825817"/>
    <lineage>
        <taxon>Viruses</taxon>
    </lineage>
</organism>
<name>A0A8S5RMS0_9VIRU</name>
<protein>
    <submittedName>
        <fullName evidence="1">Uncharacterized protein</fullName>
    </submittedName>
</protein>
<accession>A0A8S5RMS0</accession>
<evidence type="ECO:0000313" key="1">
    <source>
        <dbReference type="EMBL" id="DAE32417.1"/>
    </source>
</evidence>